<proteinExistence type="predicted"/>
<dbReference type="AlphaFoldDB" id="A0A0B0MKX8"/>
<name>A0A0B0MKX8_GOSAR</name>
<dbReference type="EMBL" id="JRRC01295802">
    <property type="protein sequence ID" value="KHG02773.1"/>
    <property type="molecule type" value="Genomic_DNA"/>
</dbReference>
<protein>
    <submittedName>
        <fullName evidence="1">Uncharacterized protein</fullName>
    </submittedName>
</protein>
<reference evidence="2" key="1">
    <citation type="submission" date="2014-09" db="EMBL/GenBank/DDBJ databases">
        <authorList>
            <person name="Mudge J."/>
            <person name="Ramaraj T."/>
            <person name="Lindquist I.E."/>
            <person name="Bharti A.K."/>
            <person name="Sundararajan A."/>
            <person name="Cameron C.T."/>
            <person name="Woodward J.E."/>
            <person name="May G.D."/>
            <person name="Brubaker C."/>
            <person name="Broadhvest J."/>
            <person name="Wilkins T.A."/>
        </authorList>
    </citation>
    <scope>NUCLEOTIDE SEQUENCE</scope>
    <source>
        <strain evidence="2">cv. AKA8401</strain>
    </source>
</reference>
<accession>A0A0B0MKX8</accession>
<gene>
    <name evidence="1" type="ORF">F383_39419</name>
</gene>
<organism evidence="1 2">
    <name type="scientific">Gossypium arboreum</name>
    <name type="common">Tree cotton</name>
    <name type="synonym">Gossypium nanking</name>
    <dbReference type="NCBI Taxonomy" id="29729"/>
    <lineage>
        <taxon>Eukaryota</taxon>
        <taxon>Viridiplantae</taxon>
        <taxon>Streptophyta</taxon>
        <taxon>Embryophyta</taxon>
        <taxon>Tracheophyta</taxon>
        <taxon>Spermatophyta</taxon>
        <taxon>Magnoliopsida</taxon>
        <taxon>eudicotyledons</taxon>
        <taxon>Gunneridae</taxon>
        <taxon>Pentapetalae</taxon>
        <taxon>rosids</taxon>
        <taxon>malvids</taxon>
        <taxon>Malvales</taxon>
        <taxon>Malvaceae</taxon>
        <taxon>Malvoideae</taxon>
        <taxon>Gossypium</taxon>
    </lineage>
</organism>
<sequence length="28" mass="3136">MKLPIIYGNCIMGDGRHLIYTSWGLLGL</sequence>
<comment type="caution">
    <text evidence="1">The sequence shown here is derived from an EMBL/GenBank/DDBJ whole genome shotgun (WGS) entry which is preliminary data.</text>
</comment>
<evidence type="ECO:0000313" key="2">
    <source>
        <dbReference type="Proteomes" id="UP000032142"/>
    </source>
</evidence>
<evidence type="ECO:0000313" key="1">
    <source>
        <dbReference type="EMBL" id="KHG02773.1"/>
    </source>
</evidence>
<keyword evidence="2" id="KW-1185">Reference proteome</keyword>
<dbReference type="Proteomes" id="UP000032142">
    <property type="component" value="Unassembled WGS sequence"/>
</dbReference>